<organism evidence="9 10">
    <name type="scientific">Salarias fasciatus</name>
    <name type="common">Jewelled blenny</name>
    <name type="synonym">Blennius fasciatus</name>
    <dbReference type="NCBI Taxonomy" id="181472"/>
    <lineage>
        <taxon>Eukaryota</taxon>
        <taxon>Metazoa</taxon>
        <taxon>Chordata</taxon>
        <taxon>Craniata</taxon>
        <taxon>Vertebrata</taxon>
        <taxon>Euteleostomi</taxon>
        <taxon>Actinopterygii</taxon>
        <taxon>Neopterygii</taxon>
        <taxon>Teleostei</taxon>
        <taxon>Neoteleostei</taxon>
        <taxon>Acanthomorphata</taxon>
        <taxon>Ovalentaria</taxon>
        <taxon>Blenniimorphae</taxon>
        <taxon>Blenniiformes</taxon>
        <taxon>Blennioidei</taxon>
        <taxon>Blenniidae</taxon>
        <taxon>Salariinae</taxon>
        <taxon>Salarias</taxon>
    </lineage>
</organism>
<reference evidence="9" key="3">
    <citation type="submission" date="2025-09" db="UniProtKB">
        <authorList>
            <consortium name="Ensembl"/>
        </authorList>
    </citation>
    <scope>IDENTIFICATION</scope>
</reference>
<dbReference type="SUPFAM" id="SSF47266">
    <property type="entry name" value="4-helical cytokines"/>
    <property type="match status" value="1"/>
</dbReference>
<dbReference type="Pfam" id="PF02372">
    <property type="entry name" value="IL15"/>
    <property type="match status" value="1"/>
</dbReference>
<dbReference type="GO" id="GO:0005615">
    <property type="term" value="C:extracellular space"/>
    <property type="evidence" value="ECO:0007669"/>
    <property type="project" value="UniProtKB-KW"/>
</dbReference>
<evidence type="ECO:0000256" key="2">
    <source>
        <dbReference type="ARBA" id="ARBA00006050"/>
    </source>
</evidence>
<proteinExistence type="inferred from homology"/>
<keyword evidence="3 7" id="KW-0202">Cytokine</keyword>
<dbReference type="GO" id="GO:0005126">
    <property type="term" value="F:cytokine receptor binding"/>
    <property type="evidence" value="ECO:0007669"/>
    <property type="project" value="InterPro"/>
</dbReference>
<evidence type="ECO:0000256" key="6">
    <source>
        <dbReference type="ARBA" id="ARBA00023157"/>
    </source>
</evidence>
<dbReference type="Ensembl" id="ENSSFAT00005025906.1">
    <property type="protein sequence ID" value="ENSSFAP00005024897.1"/>
    <property type="gene ID" value="ENSSFAG00005012827.1"/>
</dbReference>
<sequence>MLKAQVALVSVFLCAAVSTRAVDRRCLRELPLQISQIWKSAPVQRRTDGALYTPTTENYTNCPGATLRCFAAEMKVLMKEWEITNVRLSLSNALNKTSRRFQQPDSDCLHCELLQEENGQTFLERLTEVVQMMNSQFCKKAAPSKRRRRG</sequence>
<dbReference type="InterPro" id="IPR009079">
    <property type="entry name" value="4_helix_cytokine-like_core"/>
</dbReference>
<evidence type="ECO:0000313" key="9">
    <source>
        <dbReference type="Ensembl" id="ENSSFAP00005024897.1"/>
    </source>
</evidence>
<dbReference type="GO" id="GO:0006955">
    <property type="term" value="P:immune response"/>
    <property type="evidence" value="ECO:0007669"/>
    <property type="project" value="InterPro"/>
</dbReference>
<dbReference type="InterPro" id="IPR003443">
    <property type="entry name" value="IL-15/IL-21_fam"/>
</dbReference>
<dbReference type="Gene3D" id="1.20.1250.70">
    <property type="entry name" value="Interleukin-15/Interleukin-21"/>
    <property type="match status" value="1"/>
</dbReference>
<dbReference type="OMA" id="SVLCEEM"/>
<dbReference type="AlphaFoldDB" id="A0A672H760"/>
<dbReference type="PANTHER" id="PTHR14356">
    <property type="entry name" value="INTERLEUKIN-15-RELATED"/>
    <property type="match status" value="1"/>
</dbReference>
<evidence type="ECO:0000256" key="8">
    <source>
        <dbReference type="SAM" id="SignalP"/>
    </source>
</evidence>
<keyword evidence="10" id="KW-1185">Reference proteome</keyword>
<dbReference type="PRINTS" id="PR01930">
    <property type="entry name" value="INTRLEUKIN15"/>
</dbReference>
<reference evidence="9" key="2">
    <citation type="submission" date="2025-08" db="UniProtKB">
        <authorList>
            <consortium name="Ensembl"/>
        </authorList>
    </citation>
    <scope>IDENTIFICATION</scope>
</reference>
<name>A0A672H760_SALFA</name>
<evidence type="ECO:0000256" key="3">
    <source>
        <dbReference type="ARBA" id="ARBA00022514"/>
    </source>
</evidence>
<evidence type="ECO:0000256" key="5">
    <source>
        <dbReference type="ARBA" id="ARBA00022729"/>
    </source>
</evidence>
<evidence type="ECO:0000256" key="1">
    <source>
        <dbReference type="ARBA" id="ARBA00004613"/>
    </source>
</evidence>
<accession>A0A672H760</accession>
<evidence type="ECO:0000313" key="10">
    <source>
        <dbReference type="Proteomes" id="UP000472267"/>
    </source>
</evidence>
<feature type="signal peptide" evidence="8">
    <location>
        <begin position="1"/>
        <end position="21"/>
    </location>
</feature>
<feature type="chain" id="PRO_5025391954" description="Interleukin" evidence="8">
    <location>
        <begin position="22"/>
        <end position="150"/>
    </location>
</feature>
<dbReference type="InParanoid" id="A0A672H760"/>
<keyword evidence="6" id="KW-1015">Disulfide bond</keyword>
<comment type="subcellular location">
    <subcellularLocation>
        <location evidence="1">Secreted</location>
    </subcellularLocation>
</comment>
<dbReference type="GO" id="GO:0005125">
    <property type="term" value="F:cytokine activity"/>
    <property type="evidence" value="ECO:0007669"/>
    <property type="project" value="UniProtKB-KW"/>
</dbReference>
<dbReference type="InterPro" id="IPR020439">
    <property type="entry name" value="IL-15"/>
</dbReference>
<evidence type="ECO:0000256" key="4">
    <source>
        <dbReference type="ARBA" id="ARBA00022525"/>
    </source>
</evidence>
<keyword evidence="4" id="KW-0964">Secreted</keyword>
<evidence type="ECO:0000256" key="7">
    <source>
        <dbReference type="RuleBase" id="RU003453"/>
    </source>
</evidence>
<reference evidence="9" key="1">
    <citation type="submission" date="2019-06" db="EMBL/GenBank/DDBJ databases">
        <authorList>
            <consortium name="Wellcome Sanger Institute Data Sharing"/>
        </authorList>
    </citation>
    <scope>NUCLEOTIDE SEQUENCE [LARGE SCALE GENOMIC DNA]</scope>
</reference>
<protein>
    <recommendedName>
        <fullName evidence="7">Interleukin</fullName>
    </recommendedName>
</protein>
<keyword evidence="5 8" id="KW-0732">Signal</keyword>
<dbReference type="Proteomes" id="UP000472267">
    <property type="component" value="Chromosome 14"/>
</dbReference>
<comment type="similarity">
    <text evidence="2 7">Belongs to the IL-15/IL-21 family.</text>
</comment>